<dbReference type="RefSeq" id="WP_186365986.1">
    <property type="nucleotide sequence ID" value="NZ_CP064955.1"/>
</dbReference>
<keyword evidence="2" id="KW-1185">Reference proteome</keyword>
<evidence type="ECO:0008006" key="3">
    <source>
        <dbReference type="Google" id="ProtNLM"/>
    </source>
</evidence>
<dbReference type="GO" id="GO:0045227">
    <property type="term" value="P:capsule polysaccharide biosynthetic process"/>
    <property type="evidence" value="ECO:0007669"/>
    <property type="project" value="InterPro"/>
</dbReference>
<name>A0A7T0PGJ8_9CORY</name>
<dbReference type="InterPro" id="IPR036565">
    <property type="entry name" value="Mur-like_cat_sf"/>
</dbReference>
<dbReference type="AlphaFoldDB" id="A0A7T0PGJ8"/>
<dbReference type="KEGG" id="cqn:G7Y29_03815"/>
<dbReference type="EMBL" id="CP064955">
    <property type="protein sequence ID" value="QPK83927.1"/>
    <property type="molecule type" value="Genomic_DNA"/>
</dbReference>
<reference evidence="1 2" key="1">
    <citation type="submission" date="2020-11" db="EMBL/GenBank/DDBJ databases">
        <title>Corynebacterium sp. MC1420.</title>
        <authorList>
            <person name="Zhou J."/>
        </authorList>
    </citation>
    <scope>NUCLEOTIDE SEQUENCE [LARGE SCALE GENOMIC DNA]</scope>
    <source>
        <strain evidence="1 2">MC1420</strain>
    </source>
</reference>
<proteinExistence type="predicted"/>
<evidence type="ECO:0000313" key="1">
    <source>
        <dbReference type="EMBL" id="QPK83927.1"/>
    </source>
</evidence>
<dbReference type="SUPFAM" id="SSF53623">
    <property type="entry name" value="MurD-like peptide ligases, catalytic domain"/>
    <property type="match status" value="1"/>
</dbReference>
<sequence length="96" mass="10452">MYLFMVGAGASAAVAMRSFRRRERRHNETLDNLDVNIHVNGIRGKSTVTRMIGGMLRASGMNAVAKTTGTYACVIDGEGYEHPIKRVGPPNINESS</sequence>
<evidence type="ECO:0000313" key="2">
    <source>
        <dbReference type="Proteomes" id="UP000594586"/>
    </source>
</evidence>
<dbReference type="Proteomes" id="UP000594586">
    <property type="component" value="Chromosome"/>
</dbReference>
<gene>
    <name evidence="1" type="ORF">G7Y29_03815</name>
</gene>
<dbReference type="GO" id="GO:0005524">
    <property type="term" value="F:ATP binding"/>
    <property type="evidence" value="ECO:0007669"/>
    <property type="project" value="InterPro"/>
</dbReference>
<dbReference type="GO" id="GO:0016020">
    <property type="term" value="C:membrane"/>
    <property type="evidence" value="ECO:0007669"/>
    <property type="project" value="InterPro"/>
</dbReference>
<dbReference type="InterPro" id="IPR008337">
    <property type="entry name" value="Capsule_biosynth_CapB"/>
</dbReference>
<dbReference type="PRINTS" id="PR01758">
    <property type="entry name" value="CAPSULEPROTB"/>
</dbReference>
<organism evidence="1 2">
    <name type="scientific">Corynebacterium qintianiae</name>
    <dbReference type="NCBI Taxonomy" id="2709392"/>
    <lineage>
        <taxon>Bacteria</taxon>
        <taxon>Bacillati</taxon>
        <taxon>Actinomycetota</taxon>
        <taxon>Actinomycetes</taxon>
        <taxon>Mycobacteriales</taxon>
        <taxon>Corynebacteriaceae</taxon>
        <taxon>Corynebacterium</taxon>
    </lineage>
</organism>
<dbReference type="Gene3D" id="3.40.1190.10">
    <property type="entry name" value="Mur-like, catalytic domain"/>
    <property type="match status" value="1"/>
</dbReference>
<accession>A0A7T0PGJ8</accession>
<protein>
    <recommendedName>
        <fullName evidence="3">Mur ligase central domain-containing protein</fullName>
    </recommendedName>
</protein>